<evidence type="ECO:0000313" key="8">
    <source>
        <dbReference type="Proteomes" id="UP000694867"/>
    </source>
</evidence>
<feature type="compositionally biased region" description="Basic and acidic residues" evidence="5">
    <location>
        <begin position="1214"/>
        <end position="1232"/>
    </location>
</feature>
<evidence type="ECO:0000259" key="7">
    <source>
        <dbReference type="Pfam" id="PF05029"/>
    </source>
</evidence>
<dbReference type="KEGG" id="goe:100901669"/>
<dbReference type="RefSeq" id="XP_003739198.1">
    <property type="nucleotide sequence ID" value="XM_003739150.1"/>
</dbReference>
<sequence>MDDWKSSLILSDLQAACNALGGWEDAAYVKEADCVESLKDLFRAIRRDDESFAVRRALGQINVIRTDLIPLVRFYHEDEEIFDIATKLLVNLTTPVILLYKEELPIEKNARHIYMTLESMNCTYKDAFLEKEIWTVLGERLEKLMNLNYSERSDEDKEIMERILILMRNVLHPIHKEELTLKTDGDVSSHDRLLWALHLAGIDDLIIYLCAARMEQSYTLHVLEILRLMLREQEPEFLASTGEQRSKDEVQKEVDELIKERDIELRRKKLEMKAALQNRFARFSSAYQVKNLKSLNDSRDLVIVGDQAKVLQSLSNVDLDKKKKFRARAKNRRPETCTSIKRRTTLNIRLFLKEFCCEFLNSAFNSLLPQARRALTRSGDAGDEGHYFWLLDFFLAFNRMTGFDISLVSEAISRETFHYVQTQVEKCHEMMMTDKRNVHLWVKRLHLHLKTFKQLLMTVSAMGQHKDPQVCEASKILQKHLFNLPEYRDVALHLLLNFNENVAPVEFPRDLACTIHIYLRMMERCSSRGQARAVKKKVAKPKPPELADMPEEELNEKWLDVSKDLTTYLDDQESQINCDINEVLEGFHQYEEGFHVQICKHKIAELLRVGDSKSAIGLLEACQRHFPEEECFGDITMTLEDKFMLLRKFFFAENISRMDDMPDLDDDDSRMADFNVDDFLKRFVNPKVVKAYSLLLSHFRENSQEVNKVCLKMLHRIAFEMKMSAMLFQAEIFVTFDKIFEDYAIMPERSDLKELARFAKFIISQFAAVMKINDLALVELLFWKTSNEAYQIQYGYNESNPNSTNKAKPWTEEEEEELRNLYAQHKDSMEPGQDVIESVQKDFSNETRTRRQIINQLRNMGLVEKGARFKPTSASTSSNQPWSIEEEQELQELYQKFATSIDPLTQIMLEQSVKRPKFRVIEKLLELGCIHDRSEVRKRRARKNGEISLPRKPSRKRENDPSCISKEFLSTTDDSSSDEDRGRHVEEGETFEGERERPEGSSAPPRGRDRRKKKNRRSKPRRRVVEKINNSEELQCLLKTAAQTRKPAIDWIIESMQDAIEDWKDQGNEPVPLVPLASDEHESLENEDFCRLLSTFGFVPPQEGIEQYWRIAGDLTPSMLKSRLEVLQKAIEGTFDQGIVVGTEDNEAQRQSDEGCASSSSDDGTANKASGTREENDGADVGNDEQDRDAVSDASRESSPEPSRESSAPDDEESQRRDSDENGESPPRRDSPVSEEESEAEQGSDAETPNDENDEQGGSSKGATKRGHTPSPEHKTNKKRKVAIESDESEDGGDIAETDTPNVEAQNEITPANTQKAKRRAIIESDDDMSEEL</sequence>
<accession>A0AAJ6QP24</accession>
<organism evidence="8 9">
    <name type="scientific">Galendromus occidentalis</name>
    <name type="common">western predatory mite</name>
    <dbReference type="NCBI Taxonomy" id="34638"/>
    <lineage>
        <taxon>Eukaryota</taxon>
        <taxon>Metazoa</taxon>
        <taxon>Ecdysozoa</taxon>
        <taxon>Arthropoda</taxon>
        <taxon>Chelicerata</taxon>
        <taxon>Arachnida</taxon>
        <taxon>Acari</taxon>
        <taxon>Parasitiformes</taxon>
        <taxon>Mesostigmata</taxon>
        <taxon>Gamasina</taxon>
        <taxon>Phytoseioidea</taxon>
        <taxon>Phytoseiidae</taxon>
        <taxon>Typhlodrominae</taxon>
        <taxon>Galendromus</taxon>
    </lineage>
</organism>
<proteinExistence type="inferred from homology"/>
<dbReference type="InterPro" id="IPR006906">
    <property type="entry name" value="Timeless_N"/>
</dbReference>
<keyword evidence="4" id="KW-0131">Cell cycle</keyword>
<reference evidence="9" key="1">
    <citation type="submission" date="2025-08" db="UniProtKB">
        <authorList>
            <consortium name="RefSeq"/>
        </authorList>
    </citation>
    <scope>IDENTIFICATION</scope>
</reference>
<name>A0AAJ6QP24_9ACAR</name>
<feature type="compositionally biased region" description="Polar residues" evidence="5">
    <location>
        <begin position="1157"/>
        <end position="1170"/>
    </location>
</feature>
<dbReference type="Proteomes" id="UP000694867">
    <property type="component" value="Unplaced"/>
</dbReference>
<keyword evidence="8" id="KW-1185">Reference proteome</keyword>
<gene>
    <name evidence="9" type="primary">LOC100901669</name>
</gene>
<comment type="similarity">
    <text evidence="2">Belongs to the timeless family.</text>
</comment>
<evidence type="ECO:0000256" key="3">
    <source>
        <dbReference type="ARBA" id="ARBA00023242"/>
    </source>
</evidence>
<dbReference type="InterPro" id="IPR044998">
    <property type="entry name" value="Timeless"/>
</dbReference>
<feature type="domain" description="Timeless C-terminal" evidence="7">
    <location>
        <begin position="1046"/>
        <end position="1121"/>
    </location>
</feature>
<feature type="compositionally biased region" description="Basic residues" evidence="5">
    <location>
        <begin position="1008"/>
        <end position="1022"/>
    </location>
</feature>
<feature type="compositionally biased region" description="Basic and acidic residues" evidence="5">
    <location>
        <begin position="978"/>
        <end position="999"/>
    </location>
</feature>
<dbReference type="PANTHER" id="PTHR22940">
    <property type="entry name" value="TIMEOUT/TIMELESS-2"/>
    <property type="match status" value="1"/>
</dbReference>
<keyword evidence="3" id="KW-0539">Nucleus</keyword>
<feature type="compositionally biased region" description="Acidic residues" evidence="5">
    <location>
        <begin position="1233"/>
        <end position="1255"/>
    </location>
</feature>
<dbReference type="GeneID" id="100901669"/>
<dbReference type="Pfam" id="PF05029">
    <property type="entry name" value="TIMELESS_C"/>
    <property type="match status" value="1"/>
</dbReference>
<feature type="compositionally biased region" description="Basic and acidic residues" evidence="5">
    <location>
        <begin position="1188"/>
        <end position="1204"/>
    </location>
</feature>
<dbReference type="PANTHER" id="PTHR22940:SF4">
    <property type="entry name" value="PROTEIN TIMELESS HOMOLOG"/>
    <property type="match status" value="1"/>
</dbReference>
<evidence type="ECO:0000256" key="2">
    <source>
        <dbReference type="ARBA" id="ARBA00008174"/>
    </source>
</evidence>
<dbReference type="GO" id="GO:0031298">
    <property type="term" value="C:replication fork protection complex"/>
    <property type="evidence" value="ECO:0007669"/>
    <property type="project" value="TreeGrafter"/>
</dbReference>
<dbReference type="InterPro" id="IPR007725">
    <property type="entry name" value="TIMELESS_C"/>
</dbReference>
<evidence type="ECO:0000256" key="5">
    <source>
        <dbReference type="SAM" id="MobiDB-lite"/>
    </source>
</evidence>
<evidence type="ECO:0000256" key="1">
    <source>
        <dbReference type="ARBA" id="ARBA00004123"/>
    </source>
</evidence>
<dbReference type="Pfam" id="PF26019">
    <property type="entry name" value="HTH_TIMELESS"/>
    <property type="match status" value="1"/>
</dbReference>
<feature type="compositionally biased region" description="Polar residues" evidence="5">
    <location>
        <begin position="1299"/>
        <end position="1315"/>
    </location>
</feature>
<dbReference type="GO" id="GO:0043111">
    <property type="term" value="P:replication fork arrest"/>
    <property type="evidence" value="ECO:0007669"/>
    <property type="project" value="TreeGrafter"/>
</dbReference>
<dbReference type="CTD" id="41615"/>
<protein>
    <submittedName>
        <fullName evidence="9">Protein timeless homolog</fullName>
    </submittedName>
</protein>
<comment type="subcellular location">
    <subcellularLocation>
        <location evidence="1">Nucleus</location>
    </subcellularLocation>
</comment>
<dbReference type="GO" id="GO:0000076">
    <property type="term" value="P:DNA replication checkpoint signaling"/>
    <property type="evidence" value="ECO:0007669"/>
    <property type="project" value="TreeGrafter"/>
</dbReference>
<feature type="compositionally biased region" description="Acidic residues" evidence="5">
    <location>
        <begin position="1285"/>
        <end position="1297"/>
    </location>
</feature>
<feature type="region of interest" description="Disordered" evidence="5">
    <location>
        <begin position="1146"/>
        <end position="1333"/>
    </location>
</feature>
<evidence type="ECO:0000259" key="6">
    <source>
        <dbReference type="Pfam" id="PF04821"/>
    </source>
</evidence>
<dbReference type="GO" id="GO:0003677">
    <property type="term" value="F:DNA binding"/>
    <property type="evidence" value="ECO:0007669"/>
    <property type="project" value="TreeGrafter"/>
</dbReference>
<dbReference type="GO" id="GO:0009649">
    <property type="term" value="P:entrainment of circadian clock"/>
    <property type="evidence" value="ECO:0007669"/>
    <property type="project" value="TreeGrafter"/>
</dbReference>
<dbReference type="GO" id="GO:0048511">
    <property type="term" value="P:rhythmic process"/>
    <property type="evidence" value="ECO:0007669"/>
    <property type="project" value="UniProtKB-KW"/>
</dbReference>
<dbReference type="GO" id="GO:0006281">
    <property type="term" value="P:DNA repair"/>
    <property type="evidence" value="ECO:0007669"/>
    <property type="project" value="TreeGrafter"/>
</dbReference>
<evidence type="ECO:0000313" key="9">
    <source>
        <dbReference type="RefSeq" id="XP_003739198.1"/>
    </source>
</evidence>
<feature type="compositionally biased region" description="Acidic residues" evidence="5">
    <location>
        <begin position="1324"/>
        <end position="1333"/>
    </location>
</feature>
<feature type="domain" description="Timeless N-terminal" evidence="6">
    <location>
        <begin position="28"/>
        <end position="289"/>
    </location>
</feature>
<dbReference type="Pfam" id="PF04821">
    <property type="entry name" value="TIMELESS"/>
    <property type="match status" value="1"/>
</dbReference>
<feature type="region of interest" description="Disordered" evidence="5">
    <location>
        <begin position="936"/>
        <end position="1023"/>
    </location>
</feature>
<evidence type="ECO:0000256" key="4">
    <source>
        <dbReference type="ARBA" id="ARBA00023306"/>
    </source>
</evidence>